<dbReference type="PROSITE" id="PS00018">
    <property type="entry name" value="EF_HAND_1"/>
    <property type="match status" value="1"/>
</dbReference>
<accession>A0A383W0C8</accession>
<evidence type="ECO:0000256" key="11">
    <source>
        <dbReference type="ARBA" id="ARBA00023128"/>
    </source>
</evidence>
<protein>
    <recommendedName>
        <fullName evidence="14">EF-hand domain-containing protein</fullName>
    </recommendedName>
</protein>
<evidence type="ECO:0000259" key="14">
    <source>
        <dbReference type="PROSITE" id="PS50222"/>
    </source>
</evidence>
<sequence length="415" mass="45764">MAAAAAAASPALADKSSALPPVSAVDPEQADGVVTGGSKLLPLSMRQRIFFKYEKRIRDLSSLEKIYEYFATHDHAGTKVMTSQDVVRALVPTYPPVGSNVVRAGFLDGERGHSQDSHAAQQQLLHFFDRDQSGTLDFNEFVLIVICLSVPEKDIEVVFDVMDLDNNGVIDEEEFKQVLAQLERRAGIQQGFHSRAGKHAIVDRDQPEMVHRLFQEAGAGVHLSKFRAFLQRLQEGMLRLEFAHYDTAGKGSISGADFANSLVTAADVRRVDALLDKAEQLPPQLAAAHISYKDFKAMAALRSSIYSLSFALDFCTQIERPLSREDFAKLISKTLRLKLPATVMDVLMHVFGDEQGRLDGTTFVQVMKHRNKVPGYKRGPVGISGSESEGQNAGPVVSWLNCCWQCTVADKESRN</sequence>
<keyword evidence="9" id="KW-0809">Transit peptide</keyword>
<keyword evidence="17" id="KW-1185">Reference proteome</keyword>
<dbReference type="GO" id="GO:0036444">
    <property type="term" value="P:calcium import into the mitochondrion"/>
    <property type="evidence" value="ECO:0007669"/>
    <property type="project" value="TreeGrafter"/>
</dbReference>
<keyword evidence="11" id="KW-0496">Mitochondrion</keyword>
<dbReference type="EMBL" id="FNXT01000993">
    <property type="protein sequence ID" value="SZX70553.1"/>
    <property type="molecule type" value="Genomic_DNA"/>
</dbReference>
<organism evidence="15 17">
    <name type="scientific">Tetradesmus obliquus</name>
    <name type="common">Green alga</name>
    <name type="synonym">Acutodesmus obliquus</name>
    <dbReference type="NCBI Taxonomy" id="3088"/>
    <lineage>
        <taxon>Eukaryota</taxon>
        <taxon>Viridiplantae</taxon>
        <taxon>Chlorophyta</taxon>
        <taxon>core chlorophytes</taxon>
        <taxon>Chlorophyceae</taxon>
        <taxon>CS clade</taxon>
        <taxon>Sphaeropleales</taxon>
        <taxon>Scenedesmaceae</taxon>
        <taxon>Tetradesmus</taxon>
    </lineage>
</organism>
<evidence type="ECO:0000313" key="15">
    <source>
        <dbReference type="EMBL" id="SZX70553.1"/>
    </source>
</evidence>
<evidence type="ECO:0000256" key="3">
    <source>
        <dbReference type="ARBA" id="ARBA00022448"/>
    </source>
</evidence>
<dbReference type="GO" id="GO:0051560">
    <property type="term" value="P:mitochondrial calcium ion homeostasis"/>
    <property type="evidence" value="ECO:0007669"/>
    <property type="project" value="TreeGrafter"/>
</dbReference>
<comment type="similarity">
    <text evidence="13">Belongs to the MICU1 family. MICU1 subfamily.</text>
</comment>
<comment type="subcellular location">
    <subcellularLocation>
        <location evidence="1">Mitochondrion inner membrane</location>
    </subcellularLocation>
    <subcellularLocation>
        <location evidence="2">Mitochondrion intermembrane space</location>
    </subcellularLocation>
</comment>
<dbReference type="PROSITE" id="PS50222">
    <property type="entry name" value="EF_HAND_2"/>
    <property type="match status" value="1"/>
</dbReference>
<evidence type="ECO:0000313" key="17">
    <source>
        <dbReference type="Proteomes" id="UP000256970"/>
    </source>
</evidence>
<dbReference type="GO" id="GO:0005758">
    <property type="term" value="C:mitochondrial intermembrane space"/>
    <property type="evidence" value="ECO:0007669"/>
    <property type="project" value="UniProtKB-SubCell"/>
</dbReference>
<evidence type="ECO:0000256" key="5">
    <source>
        <dbReference type="ARBA" id="ARBA00022723"/>
    </source>
</evidence>
<keyword evidence="6" id="KW-0677">Repeat</keyword>
<dbReference type="PANTHER" id="PTHR12294:SF1">
    <property type="entry name" value="CALCIUM UPTAKE PROTEIN 1, MITOCHONDRIAL"/>
    <property type="match status" value="1"/>
</dbReference>
<keyword evidence="12" id="KW-0472">Membrane</keyword>
<gene>
    <name evidence="15" type="ORF">BQ4739_LOCUS10757</name>
    <name evidence="16" type="ORF">BQ4739_LOCUS19657</name>
</gene>
<dbReference type="STRING" id="3088.A0A383W0C8"/>
<proteinExistence type="inferred from homology"/>
<dbReference type="GO" id="GO:0005509">
    <property type="term" value="F:calcium ion binding"/>
    <property type="evidence" value="ECO:0007669"/>
    <property type="project" value="InterPro"/>
</dbReference>
<feature type="domain" description="EF-hand" evidence="14">
    <location>
        <begin position="150"/>
        <end position="185"/>
    </location>
</feature>
<dbReference type="PANTHER" id="PTHR12294">
    <property type="entry name" value="EF HAND DOMAIN FAMILY A1,A2-RELATED"/>
    <property type="match status" value="1"/>
</dbReference>
<evidence type="ECO:0000256" key="2">
    <source>
        <dbReference type="ARBA" id="ARBA00004569"/>
    </source>
</evidence>
<dbReference type="CDD" id="cd00051">
    <property type="entry name" value="EFh"/>
    <property type="match status" value="1"/>
</dbReference>
<dbReference type="SMART" id="SM00054">
    <property type="entry name" value="EFh"/>
    <property type="match status" value="2"/>
</dbReference>
<keyword evidence="10" id="KW-0406">Ion transport</keyword>
<evidence type="ECO:0000256" key="6">
    <source>
        <dbReference type="ARBA" id="ARBA00022737"/>
    </source>
</evidence>
<evidence type="ECO:0000256" key="4">
    <source>
        <dbReference type="ARBA" id="ARBA00022568"/>
    </source>
</evidence>
<evidence type="ECO:0000256" key="13">
    <source>
        <dbReference type="ARBA" id="ARBA00038333"/>
    </source>
</evidence>
<reference evidence="15 17" key="1">
    <citation type="submission" date="2016-10" db="EMBL/GenBank/DDBJ databases">
        <authorList>
            <person name="Cai Z."/>
        </authorList>
    </citation>
    <scope>NUCLEOTIDE SEQUENCE [LARGE SCALE GENOMIC DNA]</scope>
</reference>
<dbReference type="InterPro" id="IPR039800">
    <property type="entry name" value="MICU1/2/3"/>
</dbReference>
<evidence type="ECO:0000256" key="1">
    <source>
        <dbReference type="ARBA" id="ARBA00004273"/>
    </source>
</evidence>
<dbReference type="EMBL" id="FNXT01001364">
    <property type="protein sequence ID" value="SZX79378.1"/>
    <property type="molecule type" value="Genomic_DNA"/>
</dbReference>
<dbReference type="GO" id="GO:1990246">
    <property type="term" value="C:uniplex complex"/>
    <property type="evidence" value="ECO:0007669"/>
    <property type="project" value="TreeGrafter"/>
</dbReference>
<dbReference type="AlphaFoldDB" id="A0A383W0C8"/>
<keyword evidence="4" id="KW-0109">Calcium transport</keyword>
<keyword evidence="8" id="KW-0106">Calcium</keyword>
<evidence type="ECO:0000256" key="10">
    <source>
        <dbReference type="ARBA" id="ARBA00023065"/>
    </source>
</evidence>
<dbReference type="Gene3D" id="1.10.238.10">
    <property type="entry name" value="EF-hand"/>
    <property type="match status" value="1"/>
</dbReference>
<dbReference type="InterPro" id="IPR011992">
    <property type="entry name" value="EF-hand-dom_pair"/>
</dbReference>
<evidence type="ECO:0000256" key="8">
    <source>
        <dbReference type="ARBA" id="ARBA00022837"/>
    </source>
</evidence>
<evidence type="ECO:0000313" key="16">
    <source>
        <dbReference type="EMBL" id="SZX79378.1"/>
    </source>
</evidence>
<keyword evidence="5" id="KW-0479">Metal-binding</keyword>
<dbReference type="Pfam" id="PF13499">
    <property type="entry name" value="EF-hand_7"/>
    <property type="match status" value="1"/>
</dbReference>
<evidence type="ECO:0000256" key="7">
    <source>
        <dbReference type="ARBA" id="ARBA00022792"/>
    </source>
</evidence>
<keyword evidence="3" id="KW-0813">Transport</keyword>
<dbReference type="SUPFAM" id="SSF47473">
    <property type="entry name" value="EF-hand"/>
    <property type="match status" value="2"/>
</dbReference>
<name>A0A383W0C8_TETOB</name>
<evidence type="ECO:0000256" key="12">
    <source>
        <dbReference type="ARBA" id="ARBA00023136"/>
    </source>
</evidence>
<dbReference type="Proteomes" id="UP000256970">
    <property type="component" value="Unassembled WGS sequence"/>
</dbReference>
<dbReference type="InterPro" id="IPR002048">
    <property type="entry name" value="EF_hand_dom"/>
</dbReference>
<evidence type="ECO:0000256" key="9">
    <source>
        <dbReference type="ARBA" id="ARBA00022946"/>
    </source>
</evidence>
<dbReference type="InterPro" id="IPR018247">
    <property type="entry name" value="EF_Hand_1_Ca_BS"/>
</dbReference>
<keyword evidence="7" id="KW-0999">Mitochondrion inner membrane</keyword>